<dbReference type="InterPro" id="IPR037883">
    <property type="entry name" value="Knr4/Smi1-like_sf"/>
</dbReference>
<gene>
    <name evidence="1" type="ORF">NCTC10343_05164</name>
</gene>
<dbReference type="EMBL" id="UGSC01000001">
    <property type="protein sequence ID" value="SUA72211.1"/>
    <property type="molecule type" value="Genomic_DNA"/>
</dbReference>
<sequence length="258" mass="29277">MYWVSTQHTPVAADELTNFEHTYGITLPIPYASFLTQYGPGTYCGLLVIERPDPLLLQAYADYELWTHDDNCPITAQQLGECVVISSSIDGDFLAVHPQLEGLLWLPRHSEVITMKPLDVQTPFTDTLEHILRDEFGKTEPFPRYFEPVSLDRVATFLQFNPPETAEAYGSANPNDQALQVAPASIQLLAQRFKQHFDSNLWIENEHICLAFLQSLGGYVLFNYAYGREVAIIYEPKAIALHDEVLSFLQKEHCQVVE</sequence>
<protein>
    <recommendedName>
        <fullName evidence="3">SMI1/KNR4 family protein</fullName>
    </recommendedName>
</protein>
<reference evidence="1 2" key="1">
    <citation type="submission" date="2018-06" db="EMBL/GenBank/DDBJ databases">
        <authorList>
            <consortium name="Pathogen Informatics"/>
            <person name="Doyle S."/>
        </authorList>
    </citation>
    <scope>NUCLEOTIDE SEQUENCE [LARGE SCALE GENOMIC DNA]</scope>
    <source>
        <strain evidence="1 2">NCTC10343</strain>
    </source>
</reference>
<organism evidence="1 2">
    <name type="scientific">Paenibacillus polymyxa</name>
    <name type="common">Bacillus polymyxa</name>
    <dbReference type="NCBI Taxonomy" id="1406"/>
    <lineage>
        <taxon>Bacteria</taxon>
        <taxon>Bacillati</taxon>
        <taxon>Bacillota</taxon>
        <taxon>Bacilli</taxon>
        <taxon>Bacillales</taxon>
        <taxon>Paenibacillaceae</taxon>
        <taxon>Paenibacillus</taxon>
    </lineage>
</organism>
<dbReference type="GeneID" id="93348468"/>
<dbReference type="Proteomes" id="UP000254400">
    <property type="component" value="Unassembled WGS sequence"/>
</dbReference>
<evidence type="ECO:0000313" key="1">
    <source>
        <dbReference type="EMBL" id="SUA72211.1"/>
    </source>
</evidence>
<name>A0A378Y6R2_PAEPO</name>
<dbReference type="AlphaFoldDB" id="A0A378Y6R2"/>
<dbReference type="RefSeq" id="WP_019688853.1">
    <property type="nucleotide sequence ID" value="NZ_CP036496.1"/>
</dbReference>
<evidence type="ECO:0000313" key="2">
    <source>
        <dbReference type="Proteomes" id="UP000254400"/>
    </source>
</evidence>
<proteinExistence type="predicted"/>
<accession>A0A378Y6R2</accession>
<evidence type="ECO:0008006" key="3">
    <source>
        <dbReference type="Google" id="ProtNLM"/>
    </source>
</evidence>
<dbReference type="SUPFAM" id="SSF160631">
    <property type="entry name" value="SMI1/KNR4-like"/>
    <property type="match status" value="1"/>
</dbReference>